<accession>A0A7J7KDS5</accession>
<dbReference type="InterPro" id="IPR027417">
    <property type="entry name" value="P-loop_NTPase"/>
</dbReference>
<name>A0A7J7KDS5_BUGNE</name>
<dbReference type="GO" id="GO:0004386">
    <property type="term" value="F:helicase activity"/>
    <property type="evidence" value="ECO:0007669"/>
    <property type="project" value="InterPro"/>
</dbReference>
<dbReference type="PANTHER" id="PTHR10887:SF341">
    <property type="entry name" value="NFX1-TYPE ZINC FINGER-CONTAINING PROTEIN 1"/>
    <property type="match status" value="1"/>
</dbReference>
<evidence type="ECO:0000259" key="2">
    <source>
        <dbReference type="Pfam" id="PF13086"/>
    </source>
</evidence>
<dbReference type="SUPFAM" id="SSF52540">
    <property type="entry name" value="P-loop containing nucleoside triphosphate hydrolases"/>
    <property type="match status" value="1"/>
</dbReference>
<dbReference type="InterPro" id="IPR041677">
    <property type="entry name" value="DNA2/NAM7_AAA_11"/>
</dbReference>
<dbReference type="GO" id="GO:0031048">
    <property type="term" value="P:regulatory ncRNA-mediated heterochromatin formation"/>
    <property type="evidence" value="ECO:0007669"/>
    <property type="project" value="TreeGrafter"/>
</dbReference>
<feature type="coiled-coil region" evidence="1">
    <location>
        <begin position="134"/>
        <end position="161"/>
    </location>
</feature>
<reference evidence="4" key="1">
    <citation type="submission" date="2020-06" db="EMBL/GenBank/DDBJ databases">
        <title>Draft genome of Bugula neritina, a colonial animal packing powerful symbionts and potential medicines.</title>
        <authorList>
            <person name="Rayko M."/>
        </authorList>
    </citation>
    <scope>NUCLEOTIDE SEQUENCE [LARGE SCALE GENOMIC DNA]</scope>
    <source>
        <strain evidence="4">Kwan_BN1</strain>
    </source>
</reference>
<keyword evidence="1" id="KW-0175">Coiled coil</keyword>
<feature type="domain" description="ZNFX1" evidence="3">
    <location>
        <begin position="250"/>
        <end position="359"/>
    </location>
</feature>
<dbReference type="Proteomes" id="UP000593567">
    <property type="component" value="Unassembled WGS sequence"/>
</dbReference>
<dbReference type="Gene3D" id="3.40.50.300">
    <property type="entry name" value="P-loop containing nucleotide triphosphate hydrolases"/>
    <property type="match status" value="1"/>
</dbReference>
<organism evidence="4 5">
    <name type="scientific">Bugula neritina</name>
    <name type="common">Brown bryozoan</name>
    <name type="synonym">Sertularia neritina</name>
    <dbReference type="NCBI Taxonomy" id="10212"/>
    <lineage>
        <taxon>Eukaryota</taxon>
        <taxon>Metazoa</taxon>
        <taxon>Spiralia</taxon>
        <taxon>Lophotrochozoa</taxon>
        <taxon>Bryozoa</taxon>
        <taxon>Gymnolaemata</taxon>
        <taxon>Cheilostomatida</taxon>
        <taxon>Flustrina</taxon>
        <taxon>Buguloidea</taxon>
        <taxon>Bugulidae</taxon>
        <taxon>Bugula</taxon>
    </lineage>
</organism>
<dbReference type="InterPro" id="IPR057373">
    <property type="entry name" value="ZNFX1"/>
</dbReference>
<comment type="caution">
    <text evidence="4">The sequence shown here is derived from an EMBL/GenBank/DDBJ whole genome shotgun (WGS) entry which is preliminary data.</text>
</comment>
<dbReference type="InterPro" id="IPR045055">
    <property type="entry name" value="DNA2/NAM7-like"/>
</dbReference>
<sequence length="698" mass="80791">MFCNNKAFLNFLEDDSLHTEQKSDWVDLILATLNQALQADDTMSDYRETLKLALVPQNPCYFLNTTCTFRLMDGFNSSQHRGINIEKLIKSFENYLNIFHHLCSMDPLMSKALLADIQRLKQYLRGVVMDFPQLHSVSELYNQATSKVEKAEQQRLEEERAMRIGHRTRRYMTEKKPEGNFREMSLHPTEQDLKAIVNLRVNKVKGAFDGVEDYLDVQFRLLREDFVSTLRTGIRDYRDNPHLTGDHRFRSGDVKAYENFTITSPNFGRNGITYVVSINKEDKMFRRINWASSKRLLFGSLLCLSTDCFTKNILFATIAERDVKVMEKDGVFEIQFLADSQQKYDMMENQAGPFVAVESMAYFEAYSHVLNGIQKINENNFALSKYIVEARTTVSRPEYLKRQDVKYRFITKSDMLTEPMSLHDVSQYMFRGSFNMYNSISASTWPSAYELGFNESQYQAFKTALTQEFVVIQGPPGTGKTFLGLKIVETLLFNLFNVPGADLSDISPQNKMSRTKIMHHDTRGLLAEHPTIYSQFEDMARKLQKQEYNPKDMMSIWLQIDAEAYASQSQSQMEPEGLDESLDQLGVDSVDVEGEAERELQSRLFDDDDENSAFVKRLRKKLNKSKASTDVGVEGVEVDSEGFQKVKLSKKARLKRERLIRSQIMDNNIMTEEELNSVKSHIQHYRYNVTTDMELPHR</sequence>
<dbReference type="Pfam" id="PF13086">
    <property type="entry name" value="AAA_11"/>
    <property type="match status" value="1"/>
</dbReference>
<gene>
    <name evidence="4" type="ORF">EB796_005617</name>
</gene>
<keyword evidence="5" id="KW-1185">Reference proteome</keyword>
<evidence type="ECO:0000259" key="3">
    <source>
        <dbReference type="Pfam" id="PF25396"/>
    </source>
</evidence>
<dbReference type="PANTHER" id="PTHR10887">
    <property type="entry name" value="DNA2/NAM7 HELICASE FAMILY"/>
    <property type="match status" value="1"/>
</dbReference>
<evidence type="ECO:0000256" key="1">
    <source>
        <dbReference type="SAM" id="Coils"/>
    </source>
</evidence>
<dbReference type="AlphaFoldDB" id="A0A7J7KDS5"/>
<dbReference type="GO" id="GO:0031380">
    <property type="term" value="C:nuclear RNA-directed RNA polymerase complex"/>
    <property type="evidence" value="ECO:0007669"/>
    <property type="project" value="TreeGrafter"/>
</dbReference>
<evidence type="ECO:0000313" key="5">
    <source>
        <dbReference type="Proteomes" id="UP000593567"/>
    </source>
</evidence>
<feature type="domain" description="DNA2/NAM7 helicase helicase" evidence="2">
    <location>
        <begin position="453"/>
        <end position="663"/>
    </location>
</feature>
<dbReference type="Pfam" id="PF25396">
    <property type="entry name" value="ZNFX1"/>
    <property type="match status" value="1"/>
</dbReference>
<evidence type="ECO:0008006" key="6">
    <source>
        <dbReference type="Google" id="ProtNLM"/>
    </source>
</evidence>
<evidence type="ECO:0000313" key="4">
    <source>
        <dbReference type="EMBL" id="KAF6036074.1"/>
    </source>
</evidence>
<dbReference type="OrthoDB" id="2423195at2759"/>
<protein>
    <recommendedName>
        <fullName evidence="6">DNA2/NAM7 helicase helicase domain-containing protein</fullName>
    </recommendedName>
</protein>
<dbReference type="EMBL" id="VXIV02000783">
    <property type="protein sequence ID" value="KAF6036074.1"/>
    <property type="molecule type" value="Genomic_DNA"/>
</dbReference>
<proteinExistence type="predicted"/>